<comment type="caution">
    <text evidence="1">The sequence shown here is derived from an EMBL/GenBank/DDBJ whole genome shotgun (WGS) entry which is preliminary data.</text>
</comment>
<accession>A0ACC3Z7J2</accession>
<organism evidence="1 2">
    <name type="scientific">Colletotrichum truncatum</name>
    <name type="common">Anthracnose fungus</name>
    <name type="synonym">Colletotrichum capsici</name>
    <dbReference type="NCBI Taxonomy" id="5467"/>
    <lineage>
        <taxon>Eukaryota</taxon>
        <taxon>Fungi</taxon>
        <taxon>Dikarya</taxon>
        <taxon>Ascomycota</taxon>
        <taxon>Pezizomycotina</taxon>
        <taxon>Sordariomycetes</taxon>
        <taxon>Hypocreomycetidae</taxon>
        <taxon>Glomerellales</taxon>
        <taxon>Glomerellaceae</taxon>
        <taxon>Colletotrichum</taxon>
        <taxon>Colletotrichum truncatum species complex</taxon>
    </lineage>
</organism>
<keyword evidence="2" id="KW-1185">Reference proteome</keyword>
<dbReference type="EMBL" id="VUJX02000003">
    <property type="protein sequence ID" value="KAL0940025.1"/>
    <property type="molecule type" value="Genomic_DNA"/>
</dbReference>
<evidence type="ECO:0000313" key="2">
    <source>
        <dbReference type="Proteomes" id="UP000805649"/>
    </source>
</evidence>
<reference evidence="1 2" key="1">
    <citation type="journal article" date="2020" name="Phytopathology">
        <title>Genome Sequence Resources of Colletotrichum truncatum, C. plurivorum, C. musicola, and C. sojae: Four Species Pathogenic to Soybean (Glycine max).</title>
        <authorList>
            <person name="Rogerio F."/>
            <person name="Boufleur T.R."/>
            <person name="Ciampi-Guillardi M."/>
            <person name="Sukno S.A."/>
            <person name="Thon M.R."/>
            <person name="Massola Junior N.S."/>
            <person name="Baroncelli R."/>
        </authorList>
    </citation>
    <scope>NUCLEOTIDE SEQUENCE [LARGE SCALE GENOMIC DNA]</scope>
    <source>
        <strain evidence="1 2">CMES1059</strain>
    </source>
</reference>
<evidence type="ECO:0000313" key="1">
    <source>
        <dbReference type="EMBL" id="KAL0940025.1"/>
    </source>
</evidence>
<protein>
    <submittedName>
        <fullName evidence="1">Uncharacterized protein</fullName>
    </submittedName>
</protein>
<name>A0ACC3Z7J2_COLTU</name>
<sequence>MPSPQRSNSHFPPADISHFRSPSTDSYDDGQLQQAKTVPLCPEKRSADVTIADMTTTSNSGGHQNDSTGYKPVAVDDGIPRVEYPRRKVEISTISADIIMVSLPLAMVIFVAMIWHMNGFQVNQGWYDDLQNTITVLATVFPIVFAVVVGCLMSEAARWKLETGTTVGTLEQLVGSHTVGGAALTMVRFRSFNVLTCLLLILWAFSPLGTQSLLRMTALRLEPDINPAGIAYFDSNSASYLTTWSRSRDDMTSKLQMTATFRSLGSLYTTLVMTSETVKQDTMDLWGHIKIPYMKQTLEEEWEDVPQDASAVDYSSLAGIPIKNIYRGFNITFPLESSYLQLKCSNISNVLEPAGNVINAELVNNETLSRAVTSFKSGSNQSYVYEQPNGTWYGDRPTRNGSILTTWSLALDRFVDPLWMGSNGTGSSKFFETLNDNRSRYLNRPILFQNETGIEAGPTTLLFQAVSSSSKSSADALLRAYCSVTQKYVESRVNCSSTAGSSRQNCSVTAQRPSRKPHAPENISQLSFPPVFNLVSQELPLTVGGSVSYQSEVSLYYLKDPTLKALGWNEEAFLTNITAEEIESRLGQLLNTYLLLGQLYLNITGDAENTILYNNITVPAVSSRLTLVFGVSQGWAALCLASSIVLLGAGILGVVYKHWAQGPEILGYASTVIRDSRYMNLQETGQLDAAEISRNMMKQRIRYGVVQQRDGGEPLVGVGRQEDTLRMMKSVTHK</sequence>
<proteinExistence type="predicted"/>
<dbReference type="Proteomes" id="UP000805649">
    <property type="component" value="Unassembled WGS sequence"/>
</dbReference>
<gene>
    <name evidence="1" type="ORF">CTRU02_206635</name>
</gene>